<protein>
    <submittedName>
        <fullName evidence="1">Gp263</fullName>
    </submittedName>
</protein>
<dbReference type="GeneID" id="18563478"/>
<proteinExistence type="predicted"/>
<gene>
    <name evidence="1" type="primary">263</name>
    <name evidence="1" type="ORF">G_263</name>
</gene>
<keyword evidence="2" id="KW-1185">Reference proteome</keyword>
<sequence>MIMMMVIAMVNKQQLIKLCKQHDVIKDSEIRFRGIRGEILPQNGKVRYMNIVKDFVDSSIAYLNENKETKEIKKVFRWMKEKKGYDLQEIVDDLFDCYTKYDDDEFIAALDFLVLSKVHYIIEYTYLQFFNETYTKDFLERFQ</sequence>
<evidence type="ECO:0000313" key="1">
    <source>
        <dbReference type="EMBL" id="AEO93522.1"/>
    </source>
</evidence>
<evidence type="ECO:0000313" key="2">
    <source>
        <dbReference type="Proteomes" id="UP000009273"/>
    </source>
</evidence>
<dbReference type="Proteomes" id="UP000009273">
    <property type="component" value="Segment"/>
</dbReference>
<organism evidence="1 2">
    <name type="scientific">Bacillus phage G</name>
    <dbReference type="NCBI Taxonomy" id="2884420"/>
    <lineage>
        <taxon>Viruses</taxon>
        <taxon>Duplodnaviria</taxon>
        <taxon>Heunggongvirae</taxon>
        <taxon>Uroviricota</taxon>
        <taxon>Caudoviricetes</taxon>
        <taxon>Donellivirus</taxon>
        <taxon>Donellivirus gee</taxon>
    </lineage>
</organism>
<reference evidence="1 2" key="1">
    <citation type="submission" date="2011-09" db="EMBL/GenBank/DDBJ databases">
        <authorList>
            <person name="Pope W.H."/>
            <person name="Pedulla M.L."/>
            <person name="Ford M.E."/>
            <person name="Peebles C.L."/>
            <person name="Hatfull G.H."/>
            <person name="Hendrix R.W."/>
        </authorList>
    </citation>
    <scope>NUCLEOTIDE SEQUENCE [LARGE SCALE GENOMIC DNA]</scope>
    <source>
        <strain evidence="1">G</strain>
    </source>
</reference>
<name>G3MA04_9CAUD</name>
<accession>G3MA04</accession>
<dbReference type="EMBL" id="JN638751">
    <property type="protein sequence ID" value="AEO93522.1"/>
    <property type="molecule type" value="Genomic_DNA"/>
</dbReference>
<dbReference type="RefSeq" id="YP_009015566.1">
    <property type="nucleotide sequence ID" value="NC_023719.1"/>
</dbReference>
<dbReference type="KEGG" id="vg:18563478"/>